<evidence type="ECO:0000313" key="1">
    <source>
        <dbReference type="EMBL" id="JAD34319.1"/>
    </source>
</evidence>
<reference evidence="1" key="2">
    <citation type="journal article" date="2015" name="Data Brief">
        <title>Shoot transcriptome of the giant reed, Arundo donax.</title>
        <authorList>
            <person name="Barrero R.A."/>
            <person name="Guerrero F.D."/>
            <person name="Moolhuijzen P."/>
            <person name="Goolsby J.A."/>
            <person name="Tidwell J."/>
            <person name="Bellgard S.E."/>
            <person name="Bellgard M.I."/>
        </authorList>
    </citation>
    <scope>NUCLEOTIDE SEQUENCE</scope>
    <source>
        <tissue evidence="1">Shoot tissue taken approximately 20 cm above the soil surface</tissue>
    </source>
</reference>
<dbReference type="EMBL" id="GBRH01263576">
    <property type="protein sequence ID" value="JAD34319.1"/>
    <property type="molecule type" value="Transcribed_RNA"/>
</dbReference>
<dbReference type="AlphaFoldDB" id="A0A0A8Z4J8"/>
<reference evidence="1" key="1">
    <citation type="submission" date="2014-09" db="EMBL/GenBank/DDBJ databases">
        <authorList>
            <person name="Magalhaes I.L.F."/>
            <person name="Oliveira U."/>
            <person name="Santos F.R."/>
            <person name="Vidigal T.H.D.A."/>
            <person name="Brescovit A.D."/>
            <person name="Santos A.J."/>
        </authorList>
    </citation>
    <scope>NUCLEOTIDE SEQUENCE</scope>
    <source>
        <tissue evidence="1">Shoot tissue taken approximately 20 cm above the soil surface</tissue>
    </source>
</reference>
<accession>A0A0A8Z4J8</accession>
<protein>
    <submittedName>
        <fullName evidence="1">Uncharacterized protein</fullName>
    </submittedName>
</protein>
<organism evidence="1">
    <name type="scientific">Arundo donax</name>
    <name type="common">Giant reed</name>
    <name type="synonym">Donax arundinaceus</name>
    <dbReference type="NCBI Taxonomy" id="35708"/>
    <lineage>
        <taxon>Eukaryota</taxon>
        <taxon>Viridiplantae</taxon>
        <taxon>Streptophyta</taxon>
        <taxon>Embryophyta</taxon>
        <taxon>Tracheophyta</taxon>
        <taxon>Spermatophyta</taxon>
        <taxon>Magnoliopsida</taxon>
        <taxon>Liliopsida</taxon>
        <taxon>Poales</taxon>
        <taxon>Poaceae</taxon>
        <taxon>PACMAD clade</taxon>
        <taxon>Arundinoideae</taxon>
        <taxon>Arundineae</taxon>
        <taxon>Arundo</taxon>
    </lineage>
</organism>
<sequence>MLGFSYLSFARQIAICCLHDNGSDARELGLGFQGSPRPPDLRPQLLAAGWTVGGWRKLWGSKGSAADFLEGEIRAEDGAD</sequence>
<name>A0A0A8Z4J8_ARUDO</name>
<proteinExistence type="predicted"/>